<dbReference type="SMART" id="SM00249">
    <property type="entry name" value="PHD"/>
    <property type="match status" value="3"/>
</dbReference>
<feature type="region of interest" description="Disordered" evidence="5">
    <location>
        <begin position="3901"/>
        <end position="4027"/>
    </location>
</feature>
<feature type="compositionally biased region" description="Low complexity" evidence="5">
    <location>
        <begin position="2957"/>
        <end position="2969"/>
    </location>
</feature>
<feature type="region of interest" description="Disordered" evidence="5">
    <location>
        <begin position="3219"/>
        <end position="3250"/>
    </location>
</feature>
<dbReference type="Proteomes" id="UP000054561">
    <property type="component" value="Unassembled WGS sequence"/>
</dbReference>
<dbReference type="EMBL" id="KQ001655">
    <property type="protein sequence ID" value="KJP89017.1"/>
    <property type="molecule type" value="Genomic_DNA"/>
</dbReference>
<keyword evidence="2" id="KW-0863">Zinc-finger</keyword>
<feature type="compositionally biased region" description="Basic and acidic residues" evidence="5">
    <location>
        <begin position="2705"/>
        <end position="2720"/>
    </location>
</feature>
<feature type="compositionally biased region" description="Low complexity" evidence="5">
    <location>
        <begin position="1199"/>
        <end position="1214"/>
    </location>
</feature>
<feature type="domain" description="Zinc finger PHD-type" evidence="7">
    <location>
        <begin position="5002"/>
        <end position="5074"/>
    </location>
</feature>
<feature type="compositionally biased region" description="Acidic residues" evidence="5">
    <location>
        <begin position="5348"/>
        <end position="5361"/>
    </location>
</feature>
<keyword evidence="9" id="KW-1185">Reference proteome</keyword>
<feature type="compositionally biased region" description="Polar residues" evidence="5">
    <location>
        <begin position="3572"/>
        <end position="3581"/>
    </location>
</feature>
<dbReference type="RefSeq" id="XP_012334368.1">
    <property type="nucleotide sequence ID" value="XM_012478945.1"/>
</dbReference>
<evidence type="ECO:0000256" key="1">
    <source>
        <dbReference type="ARBA" id="ARBA00022723"/>
    </source>
</evidence>
<feature type="region of interest" description="Disordered" evidence="5">
    <location>
        <begin position="2013"/>
        <end position="2034"/>
    </location>
</feature>
<feature type="compositionally biased region" description="Acidic residues" evidence="5">
    <location>
        <begin position="5129"/>
        <end position="5149"/>
    </location>
</feature>
<feature type="compositionally biased region" description="Basic residues" evidence="5">
    <location>
        <begin position="3230"/>
        <end position="3250"/>
    </location>
</feature>
<keyword evidence="6" id="KW-0472">Membrane</keyword>
<gene>
    <name evidence="8" type="ORF">AK88_01309</name>
</gene>
<evidence type="ECO:0000259" key="7">
    <source>
        <dbReference type="SMART" id="SM00249"/>
    </source>
</evidence>
<feature type="transmembrane region" description="Helical" evidence="6">
    <location>
        <begin position="456"/>
        <end position="479"/>
    </location>
</feature>
<feature type="compositionally biased region" description="Acidic residues" evidence="5">
    <location>
        <begin position="5328"/>
        <end position="5339"/>
    </location>
</feature>
<feature type="compositionally biased region" description="Basic and acidic residues" evidence="5">
    <location>
        <begin position="3989"/>
        <end position="4027"/>
    </location>
</feature>
<keyword evidence="4" id="KW-0175">Coiled coil</keyword>
<keyword evidence="6" id="KW-1133">Transmembrane helix</keyword>
<feature type="region of interest" description="Disordered" evidence="5">
    <location>
        <begin position="3471"/>
        <end position="3499"/>
    </location>
</feature>
<proteinExistence type="predicted"/>
<feature type="compositionally biased region" description="Polar residues" evidence="5">
    <location>
        <begin position="1786"/>
        <end position="1795"/>
    </location>
</feature>
<feature type="compositionally biased region" description="Acidic residues" evidence="5">
    <location>
        <begin position="5158"/>
        <end position="5183"/>
    </location>
</feature>
<protein>
    <recommendedName>
        <fullName evidence="7">Zinc finger PHD-type domain-containing protein</fullName>
    </recommendedName>
</protein>
<name>A0A0D9QQE0_PLAFR</name>
<feature type="region of interest" description="Disordered" evidence="5">
    <location>
        <begin position="2684"/>
        <end position="2734"/>
    </location>
</feature>
<feature type="compositionally biased region" description="Polar residues" evidence="5">
    <location>
        <begin position="3955"/>
        <end position="3964"/>
    </location>
</feature>
<feature type="compositionally biased region" description="Polar residues" evidence="5">
    <location>
        <begin position="1399"/>
        <end position="1455"/>
    </location>
</feature>
<feature type="region of interest" description="Disordered" evidence="5">
    <location>
        <begin position="932"/>
        <end position="1063"/>
    </location>
</feature>
<dbReference type="InterPro" id="IPR001965">
    <property type="entry name" value="Znf_PHD"/>
</dbReference>
<feature type="compositionally biased region" description="Basic and acidic residues" evidence="5">
    <location>
        <begin position="1045"/>
        <end position="1056"/>
    </location>
</feature>
<dbReference type="OrthoDB" id="20839at2759"/>
<evidence type="ECO:0000256" key="2">
    <source>
        <dbReference type="ARBA" id="ARBA00022771"/>
    </source>
</evidence>
<keyword evidence="6" id="KW-0812">Transmembrane</keyword>
<feature type="region of interest" description="Disordered" evidence="5">
    <location>
        <begin position="2953"/>
        <end position="3000"/>
    </location>
</feature>
<feature type="region of interest" description="Disordered" evidence="5">
    <location>
        <begin position="1854"/>
        <end position="1877"/>
    </location>
</feature>
<sequence>MSSVQGSSVHTVLCRNKMKVVFDHGVTCGGVIKGTTQMDKTQNAEWDVQNYACHVPVKNGPCFGHNAKVFLLVMRHLYKTHDHQDAIHGAMKKTNFFSNMKCAVLLLLVLYKNRKKASLVAHLAVNSGSPRGVLSHGEHTYNTGAACGHDGAEQAAERGSDGDDETGIYLDVHSTGRTASPPTPKKNILFLKRSGHSAMFPFCKNVNCVKVKKKKGYHNRFKRKGNVHANFHRTSSFKWSCRSPNASDLTESEQLLHSAHLHPLAETKNCSMRRITIVKTSLANVHLPTRRSIPSTSVNHKKTSNKCKVSSLWRSRDLRCARHACQGNKGIIRSCTPINVLNDCKDNETKVLCPHMNSNNISEAAYNTNDGVILSRYSLFHVNGYDPQITPKCEALIFKAKECRNVVGNKKIFVTVGKGHMINSCGKANWCRGESRLEKTPLLYLHMINWVAANRVAIMGLIAEGIFCDVITLLFQVTIITVARMAAVMGVIVFSVAIALSEILIYTQLCAHMMASLLEKRPPLIIRQSKCSEATTPSQRCMSTHKCNIYNLSLKHCTTGPVTSSHSTRALISFSSSTLSKKECDIWKVGCPSVESSPSCNLQAAENKSLLAVHVGGEHHGGLNITAVDIPRDRIKQPACIFCPPCNATNEFWKRHQCLMFAACLPIVHVCDRSENRKSRHRPSGHAALPFFPLMTSSSDYFCPYSNEAINATRTCFTYRLCFVCIPLREFSSCYEFHHVLIFHNAQLFKGVCLMLAELIIALFFVIHVMSVRLCTSMIAILNEEGDARLSMFFLNKKASTRVLTCVVSSRFIHLLDKYFKAHLRASLIFYLNGAGTFGRKNDTKNCSNKDCDYATTELFRCLYYYAPMMIARFLFNSGMSNTFCVSSDEDEISENTDTPTLLSIVGKPRTGHNHLWKYNLGRGDPHVCSNPVGDSEWGGNNNDGADGGDCPTAGNSNEGGNHPQEVNNNLNGNGNQGGDTGDKDDRDGNDNNEDQGGGFPEGEEQDENVLMDAQNGKTKKKRKKTLNDKSRNINKATTGRKSRTKTDTPNDKQDENNMAAGNYGSVHNMKQLHKFGGMNSVAGVNNMGSMHNGSFLYNNQVSDKIMHDGMGKMTMKSGGGYPSRMGGDANFQMGGHVGGHVGAHSGGHAVGQMHNGNMNMYLNNTGSMQYMPPYANSNNPVGMSLSSGVAGSANGSLGNHANSSGQGSSSMHGQMKHLNSGFRNSVMKNNSSQMSRMMISPLSPQLAHSGVNSGVHSAVNSGAGNNMGNYGMHFNQQQGSIANGHVGNKVSYHMNGQTGVGCAVQSGMSNAGSNSFVHHPNNHIGSVPNSLSSSVSSSANMHMEDSNASGSNHKGHMNVHPRGNTRSTCSMSSQLGGLQGGKPGAHINGPMHSAGSGHMSNQMGAHAMSQTSGPLMSQTSGPLMSQTSGPLMSQTSGPLMSQTSGPLMSQTSGSLMSQTSAHSNKVLTNAISMNKLNNSKNTKSGNASLSMNSHMMNPMASYMGPNMGSNMGRNSVTKNITGNTQDGMNNGKMQDTVMNSSVYRSNSLLRDTLMGSNKAGPGGAMQNQMMKNAMMKNEMRNNSTYMVGMVNDNLVHTNMGMGVRGSFRPMNSLPVYNNGTAMKFAGQRYSMSTMVPNSTGPTAAAAAAAGGMMMMNREMNEMGSTPGMMNYISGNNFINKNMKGVKMEHTYPFEQMNMRNDQLHHVEVHQTNMGHMSVNNSKMYLSNVQVGNDKISGGNFLQGESNQFYSYGSGPNDTCGGTVHKSDMNGVANANVCGTTKDVGSVSSNKQNTVLNSKKKSKNNLKNGREHEMNNSQNLRTVKINWSKYDSIFKKIKLEKDYEKFINTDKEDAEKKRKNNMSDADTDDKSDWEQNPAPGFNDLLNINFRSFIHDYNEILNKLNSIRVNDKSEFKKNAYTQLYEEIFLNIERFFDISQLRHENNFTHSNFYKNTLDRVSEGDMLLANGSGSDGYEGAGVTSTEVAVVNQNAASASVGNLAHKTGKAKVNRGVKSQCTDPEKGTHTHDGEDDIMNKGKTNFFQSVSRSAGNNSLFEMLLKKKKEFDEICMLHNFDSAMANGEVAFPNDTSGRNVTPMDRSLASVEKKFTSSSFQGSPAKNKMGTSVPDYKTGVTHVGSGNVRYPHENNPGTNKKGGSEIKNAAYQNHFIEKILSKRYRTYSINEFVNVQLNDNLLELIDMYKQNLCFNIRKMLKKKISHERKGRFDWHYGVKRVSRIGRKTRTGKRRELLTGRGKKKKKKIMGKGKEFPSTTLKMMGMINSSDELACAEAARSTHLGDHHPVTEGKNASGENLEKPLFFFSSGNFRKRKKNDQDGSANVGDGIGTEEGERRNVEELSPGRKCEEEQRKDGGGGDANDNVDAGINKFVNKLSFGLFQTKLKSPQKNEGEMKNRSDSTVDHCTMENHGDISLYIEKNVTQKKSPRTSAAFMLASKMECTNLSISRMQKRLFDERRKIKLNKQRKMRNLKYKTNAIIDFGDKIVWVSFEFNHLDTLRKIKNNFFNLYNLSQLEKTKDSDINLEKCITNEMKKYKNVKIRFYKFLSYYDFVFLKNRLNFIKIKYKNGVARTARGMTFPGTSLAKLADMQRDHPAEITSVKMPAGGAIVSDPTVGNVKCEAVQNRDKDDSSPQDGPSVEQAKSGAVLSDVHPGAELVKKDHPQTGALFSEKGIIKGGEVNSGNNNPVLKSEGGEEAQHHDQQEPLTKEQLPTPLHNSPSIIVKSEHPKSEVIYPYLPFAKTRGDDINQILNDVKNLYIEPNDHMIKKNKLRKDITLFPLIDKKRLNTYISLDLNAAAKEELVKNEHTNNHSVDKEIHILNKFLSTNLKLEKMEFGKVGSGINTSGGGAATTGAATGGGAVGPGIIIENYDHARNNHMHCEKYNTANSVLIDNYVWSNNPSLFSIFEKYYLLLKMQKYILQYKHFSKNSLKRKLSSESNCDVYSSSNSLKGSSSGNVKGRRRYGKGGKGTKKGGGGRRLSSSKGGRRGVAAMMASANDGMAVDTVGVKRRRKAAVVTTSQPCKDVSDQVGFAKNDMNEHGLVSGETNEHLAATPFVKVEPEGASTCVDSIQNEGGGEVQGMSAQRYNTPIGGTGTNGSVEVPPEQIDALYPAMKNKVEEEANAMGRSGVSDEVQVANGEAVPQDANTINEQSVRRTCKSESNSSGSVKSAKRNKSSLQTNVAKGEMNFIGVVKDGDAVGDSDAEAEFDTELEDGSGKKRRGRKKGKKRGRKKGGRNKYKLEEDNMTVAESNRTMWKKQNGEYEKYQLKDSKKFTDLINNEDMLDEMDKEILANEVIPIDKDIIIDLLCEEEKLIESYIKNSKFVDKNLICFLIYLNTVQKRLSCISNKLLKKVIRENKMPARISENVSRSDEITYRYLMFERWNQLRYSVFYNMNYVRSGGSRVMLHDSAQSDGYKNVNIQTIFDLHKFSGKYKKQKLPPFEYSMFLKYKIHKQSKTCASGQEGGERGGECSPGGEHTEGVEEMEDEETVFMNNEDNFCGFSNNTDLNITPVLSYCCVCFNDDYNTTQISEQGDPVQNVSRNNSISNSAVDVKSESMDKTQQGQGRSRSNSKRDEVGASGELKKDGDQKGAQEATQPPQEGTLRSMGGSQINNPSGECEKKINSTCSGTDTAIIEKNIKSNRNLMMRCGRCYMHVHKFCYISTKRTEESSSTYAQATTSISSNEWLCQRCEFEKKTLGNNYLYLFDNHVKCYICIERGGAFIQLRSDIFVHTFCAMFCVPDLLVNANVNLENVEEFLKLNNVSLTQEILSSLERKRRKLLLSGDRAKKGLAQDGLPSVTGNSNLMDPCTESSPHPSAVNSPVSNNPAHVAKGSDEKTADCVNLEKNEEAKGNTASGEADGGGDPNPEADTEYGFRIKSIRSIFSKSYFSSPKHSDKKNAHATSGNDKVGDFPPSEQKEDKKKRGSENVSQVENLKKKKKTAGSVNDEVNTLHSDKGGTNDTLETDGDVAKGSAAPGEDKGKGNNRAHRVEQGDDGMRSGFDHSKDTDLAHGKQDGVRIQCGERYLHDGYSSSESSSSILTASSIRSDSTLLPQHDAKKAEEGDHDGEATLHRAGTTQKEKNIPTKQLSCIRYLLNGYGQDTVRCDVCLKSKGIFIKCENIKCDKYVHPLCAYMCGLYIRCKNSNKKFLKFQNKIDYCFPRIFFFIKCISHSIKKCGVIRIYEEIIKRRTKYLNRDLYPSIYESNKKERKQKNSVKYKIKNNCSNIKKGGSMAGGVGNGPAAIAAIAAVAAGGPGGGTGDIYEVLAFNFNYLDSYQYNFFLLPSIDYIKNDICLVCFTSYKKKELLYCKYCNMCVHKSCYLVDSTYLEYHFYRKNKRAHTFLMHTKQQKLKNLLSRVKERKEALLNALLQENNQHAYDDVSQGGVTGIVKEDGTTCGEIIPRHGMIDLPPQEGTSSGDPCGVKGVHVEEQLLEMHNHPSVEKSHVDIPPVSNHIIAPEGGEPNCAEQSGVAPPGEGSAGHWQQHPHNGKGMNREKEMEKSKLFKELMQNEVITCLYTPEYLQSTDFINKLKEFKKKQNVMQLSENVKYKCEEEKCLTDLDDVEERKLFVCDLCANNYNHENVNCILCSRRGGAIKLIKVNDHNKVDKNKNKKNAFLKSEKDFVFVHMQCALYAPQIIIQDIGEEYYQMFNYDNYSMQECDEVSQMKDKGFKSDTEVCVLNKECDYDEKQNLLGEFLYRHAAAPTVNNNKGKNARRVLDRKNSATSACVAANVVVGGAVAVASTIHATPAQHTLAQQGVAVEVVAAAGGSIQIKEETNAAGGLVGKVVPPVSCNVRQPNEIGKLAEGEGDAKVKKSLSFDIEKGGADGAMALTENGLQNTALNAEQCGERLVKEEGAHPTEANNLMSIAQQCPNGTTNNNAILNETSNTAAIPNTILNVTDNSAASNNAILNVRDKYGRRLKKGKEILSYNKSNSMMGGDPKKRQIVPSSTHVPFSNKKTSNLYYYNFNRKKNNYKIIIKDKLKKHLNKNVCYICNLTYGYTQKCVENNCNNYFHISCAKIHKHFFEFDYTFLKIFPNVMSMQQMSKLSSCSVGTIIFCEAHSRIRRKVNPSIKLFSKLRSFLELARIIVGQMKKREDIKNAWIKEKHQRDITSFEHTEEDVDNPDEGQDPEEVDDVDSSISMSDSDGAEDGGDDDSDEEDDDDFSEEEEEGSMMSGSARGVSRNVLYAPQTDGEANMIFPRTHTNQFDEGGAGGDRGRRLPSDALAMMQDSAPGSSDNIGRHSSSRGSSSRSGLSHRSNNTKRGHAKTLTKHQHVEDQLQMKGLHDHHKLSMQSEYTEVANGERGKETGSAQSNEPMEEEMEDLQEDVVDKVGSDKDEDYVPEDEAEDS</sequence>
<feature type="coiled-coil region" evidence="4">
    <location>
        <begin position="4359"/>
        <end position="4386"/>
    </location>
</feature>
<evidence type="ECO:0000256" key="4">
    <source>
        <dbReference type="SAM" id="Coils"/>
    </source>
</evidence>
<feature type="compositionally biased region" description="Basic residues" evidence="5">
    <location>
        <begin position="2971"/>
        <end position="2988"/>
    </location>
</feature>
<feature type="region of interest" description="Disordered" evidence="5">
    <location>
        <begin position="4471"/>
        <end position="4504"/>
    </location>
</feature>
<keyword evidence="3" id="KW-0862">Zinc</keyword>
<feature type="region of interest" description="Disordered" evidence="5">
    <location>
        <begin position="1782"/>
        <end position="1817"/>
    </location>
</feature>
<feature type="domain" description="Zinc finger PHD-type" evidence="7">
    <location>
        <begin position="4116"/>
        <end position="4184"/>
    </location>
</feature>
<accession>A0A0D9QQE0</accession>
<feature type="compositionally biased region" description="Basic and acidic residues" evidence="5">
    <location>
        <begin position="3844"/>
        <end position="3863"/>
    </location>
</feature>
<feature type="compositionally biased region" description="Basic and acidic residues" evidence="5">
    <location>
        <begin position="3584"/>
        <end position="3603"/>
    </location>
</feature>
<feature type="region of interest" description="Disordered" evidence="5">
    <location>
        <begin position="5122"/>
        <end position="5361"/>
    </location>
</feature>
<feature type="compositionally biased region" description="Polar residues" evidence="5">
    <location>
        <begin position="3811"/>
        <end position="3839"/>
    </location>
</feature>
<reference evidence="8 9" key="1">
    <citation type="submission" date="2014-03" db="EMBL/GenBank/DDBJ databases">
        <title>The Genome Sequence of Plasmodium fragile nilgiri.</title>
        <authorList>
            <consortium name="The Broad Institute Genomics Platform"/>
            <consortium name="The Broad Institute Genome Sequencing Center for Infectious Disease"/>
            <person name="Neafsey D."/>
            <person name="Duraisingh M."/>
            <person name="Young S.K."/>
            <person name="Zeng Q."/>
            <person name="Gargeya S."/>
            <person name="Abouelleil A."/>
            <person name="Alvarado L."/>
            <person name="Chapman S.B."/>
            <person name="Gainer-Dewar J."/>
            <person name="Goldberg J."/>
            <person name="Griggs A."/>
            <person name="Gujja S."/>
            <person name="Hansen M."/>
            <person name="Howarth C."/>
            <person name="Imamovic A."/>
            <person name="Larimer J."/>
            <person name="Pearson M."/>
            <person name="Poon T.W."/>
            <person name="Priest M."/>
            <person name="Roberts A."/>
            <person name="Saif S."/>
            <person name="Shea T."/>
            <person name="Sykes S."/>
            <person name="Wortman J."/>
            <person name="Nusbaum C."/>
            <person name="Birren B."/>
        </authorList>
    </citation>
    <scope>NUCLEOTIDE SEQUENCE [LARGE SCALE GENOMIC DNA]</scope>
    <source>
        <strain evidence="9">nilgiri</strain>
    </source>
</reference>
<dbReference type="OMA" id="CFPRIFF"/>
<feature type="region of interest" description="Disordered" evidence="5">
    <location>
        <begin position="3560"/>
        <end position="3631"/>
    </location>
</feature>
<feature type="region of interest" description="Disordered" evidence="5">
    <location>
        <begin position="2636"/>
        <end position="2658"/>
    </location>
</feature>
<evidence type="ECO:0000313" key="9">
    <source>
        <dbReference type="Proteomes" id="UP000054561"/>
    </source>
</evidence>
<feature type="region of interest" description="Disordered" evidence="5">
    <location>
        <begin position="1330"/>
        <end position="1455"/>
    </location>
</feature>
<evidence type="ECO:0000256" key="5">
    <source>
        <dbReference type="SAM" id="MobiDB-lite"/>
    </source>
</evidence>
<dbReference type="GO" id="GO:0008270">
    <property type="term" value="F:zinc ion binding"/>
    <property type="evidence" value="ECO:0007669"/>
    <property type="project" value="UniProtKB-KW"/>
</dbReference>
<feature type="region of interest" description="Disordered" evidence="5">
    <location>
        <begin position="1195"/>
        <end position="1214"/>
    </location>
</feature>
<feature type="region of interest" description="Disordered" evidence="5">
    <location>
        <begin position="2325"/>
        <end position="2378"/>
    </location>
</feature>
<feature type="compositionally biased region" description="Low complexity" evidence="5">
    <location>
        <begin position="3172"/>
        <end position="3181"/>
    </location>
</feature>
<feature type="region of interest" description="Disordered" evidence="5">
    <location>
        <begin position="3804"/>
        <end position="3883"/>
    </location>
</feature>
<dbReference type="GeneID" id="24266623"/>
<feature type="region of interest" description="Disordered" evidence="5">
    <location>
        <begin position="2135"/>
        <end position="2156"/>
    </location>
</feature>
<feature type="transmembrane region" description="Helical" evidence="6">
    <location>
        <begin position="485"/>
        <end position="506"/>
    </location>
</feature>
<feature type="compositionally biased region" description="Low complexity" evidence="5">
    <location>
        <begin position="5253"/>
        <end position="5270"/>
    </location>
</feature>
<feature type="compositionally biased region" description="Basic residues" evidence="5">
    <location>
        <begin position="5271"/>
        <end position="5284"/>
    </location>
</feature>
<dbReference type="Pfam" id="PF13771">
    <property type="entry name" value="zf-HC5HC2H"/>
    <property type="match status" value="1"/>
</dbReference>
<feature type="domain" description="Zinc finger PHD-type" evidence="7">
    <location>
        <begin position="3638"/>
        <end position="3704"/>
    </location>
</feature>
<feature type="compositionally biased region" description="Low complexity" evidence="5">
    <location>
        <begin position="1330"/>
        <end position="1339"/>
    </location>
</feature>
<feature type="compositionally biased region" description="Basic and acidic residues" evidence="5">
    <location>
        <begin position="3928"/>
        <end position="3938"/>
    </location>
</feature>
<feature type="compositionally biased region" description="Basic and acidic residues" evidence="5">
    <location>
        <begin position="981"/>
        <end position="990"/>
    </location>
</feature>
<evidence type="ECO:0000256" key="6">
    <source>
        <dbReference type="SAM" id="Phobius"/>
    </source>
</evidence>
<feature type="compositionally biased region" description="Basic and acidic residues" evidence="5">
    <location>
        <begin position="2018"/>
        <end position="2027"/>
    </location>
</feature>
<evidence type="ECO:0000313" key="8">
    <source>
        <dbReference type="EMBL" id="KJP89017.1"/>
    </source>
</evidence>
<organism evidence="8 9">
    <name type="scientific">Plasmodium fragile</name>
    <dbReference type="NCBI Taxonomy" id="5857"/>
    <lineage>
        <taxon>Eukaryota</taxon>
        <taxon>Sar</taxon>
        <taxon>Alveolata</taxon>
        <taxon>Apicomplexa</taxon>
        <taxon>Aconoidasida</taxon>
        <taxon>Haemosporida</taxon>
        <taxon>Plasmodiidae</taxon>
        <taxon>Plasmodium</taxon>
        <taxon>Plasmodium (Plasmodium)</taxon>
    </lineage>
</organism>
<feature type="region of interest" description="Disordered" evidence="5">
    <location>
        <begin position="3152"/>
        <end position="3192"/>
    </location>
</feature>
<evidence type="ECO:0000256" key="3">
    <source>
        <dbReference type="ARBA" id="ARBA00022833"/>
    </source>
</evidence>
<feature type="compositionally biased region" description="Basic and acidic residues" evidence="5">
    <location>
        <begin position="2346"/>
        <end position="2370"/>
    </location>
</feature>
<keyword evidence="1" id="KW-0479">Metal-binding</keyword>
<dbReference type="VEuPathDB" id="PlasmoDB:AK88_01309"/>